<dbReference type="PANTHER" id="PTHR44757">
    <property type="entry name" value="DIGUANYLATE CYCLASE DGCP"/>
    <property type="match status" value="1"/>
</dbReference>
<dbReference type="InterPro" id="IPR029151">
    <property type="entry name" value="Sensor-like_sf"/>
</dbReference>
<accession>A0A344UD08</accession>
<dbReference type="SUPFAM" id="SSF103190">
    <property type="entry name" value="Sensory domain-like"/>
    <property type="match status" value="1"/>
</dbReference>
<reference evidence="5 6" key="1">
    <citation type="submission" date="2018-05" db="EMBL/GenBank/DDBJ databases">
        <title>Genome sequencing, assembly and analysis of the novel insecticidal bacterium, Chromobacterium phragmitis.</title>
        <authorList>
            <person name="Sparks M.E."/>
            <person name="Blackburn M.B."/>
            <person name="Gundersen-Rindal D.E."/>
        </authorList>
    </citation>
    <scope>NUCLEOTIDE SEQUENCE [LARGE SCALE GENOMIC DNA]</scope>
    <source>
        <strain evidence="5">IIBBL 274-1</strain>
    </source>
</reference>
<dbReference type="InterPro" id="IPR001633">
    <property type="entry name" value="EAL_dom"/>
</dbReference>
<proteinExistence type="predicted"/>
<dbReference type="RefSeq" id="WP_114072373.1">
    <property type="nucleotide sequence ID" value="NZ_CP029554.1"/>
</dbReference>
<feature type="domain" description="GGDEF" evidence="4">
    <location>
        <begin position="307"/>
        <end position="439"/>
    </location>
</feature>
<dbReference type="PANTHER" id="PTHR44757:SF2">
    <property type="entry name" value="BIOFILM ARCHITECTURE MAINTENANCE PROTEIN MBAA"/>
    <property type="match status" value="1"/>
</dbReference>
<dbReference type="InterPro" id="IPR000160">
    <property type="entry name" value="GGDEF_dom"/>
</dbReference>
<dbReference type="Pfam" id="PF00990">
    <property type="entry name" value="GGDEF"/>
    <property type="match status" value="1"/>
</dbReference>
<dbReference type="PROSITE" id="PS50883">
    <property type="entry name" value="EAL"/>
    <property type="match status" value="1"/>
</dbReference>
<keyword evidence="1" id="KW-0175">Coiled coil</keyword>
<dbReference type="KEGG" id="chrb:DK843_01795"/>
<dbReference type="CDD" id="cd01949">
    <property type="entry name" value="GGDEF"/>
    <property type="match status" value="1"/>
</dbReference>
<dbReference type="InterPro" id="IPR029787">
    <property type="entry name" value="Nucleotide_cyclase"/>
</dbReference>
<evidence type="ECO:0008006" key="7">
    <source>
        <dbReference type="Google" id="ProtNLM"/>
    </source>
</evidence>
<evidence type="ECO:0000313" key="6">
    <source>
        <dbReference type="Proteomes" id="UP000252038"/>
    </source>
</evidence>
<evidence type="ECO:0000259" key="4">
    <source>
        <dbReference type="PROSITE" id="PS50887"/>
    </source>
</evidence>
<sequence length="703" mass="77714">MHSPHLHGRPFRLVPYFFLLSLLLMAGATALMASALRHYSGEQLLKLEKSRAASLVQIFENSLWADFRPLLPLARDPRKLRRIAGQPRLREAVIRLMRDTDVIRVKMYALNGVTLFSTDANQIGEDESDDEGFRSAAAGAPASELAHNNSIDAFERKLTDRDIISTYVPVHDPAGKIEGVLEIYLDATPFVADSEREMRWVTLAICGLMAVLFLTQMLVVRLAGRIIDRQGAALSAANRELDQRVDERTRELADANAKLEGEIQERRRAEERLDHLAHHDPLTGLPNRLRFQQRLDAALAKPDLPPDSLALLFIDLDRFKDVNDTLGHHTGDLLLVSVAQRLARQMRAEDMLARLGGDEFICVLERLESKDRAAEVAAKLLSLFQQPFAIGGNDLHLSASIGISFASDGADVDALLRHADIAMYRAKSAGRNRFQFYTPQMSAEAEERVDLERRLRLALENDGIEVHFQAKVDAASGRLVGAEALARWNDPERGMIPPSRFIPAAEESGLIIPLGERVLEKCCGQLAQWRHEGFALPSLAVNLSVKQLERDDFLPRIAALLERWELPPEQLELEITESVIMQADDAAAALSALRRLGIRLAIDDFGTGYSSLAYLAKLPVQVLKIDRSFVLGIGRGGDAIVSTILSLAASLGLEAVAEGVEEPAQADWLRQAGCGTIQGYLYGKPLAPGCFAEEWRDRSPAAP</sequence>
<dbReference type="CDD" id="cd01948">
    <property type="entry name" value="EAL"/>
    <property type="match status" value="1"/>
</dbReference>
<dbReference type="Gene3D" id="3.30.70.270">
    <property type="match status" value="1"/>
</dbReference>
<keyword evidence="2" id="KW-0812">Transmembrane</keyword>
<organism evidence="5 6">
    <name type="scientific">Chromobacterium phragmitis</name>
    <dbReference type="NCBI Taxonomy" id="2202141"/>
    <lineage>
        <taxon>Bacteria</taxon>
        <taxon>Pseudomonadati</taxon>
        <taxon>Pseudomonadota</taxon>
        <taxon>Betaproteobacteria</taxon>
        <taxon>Neisseriales</taxon>
        <taxon>Chromobacteriaceae</taxon>
        <taxon>Chromobacterium</taxon>
    </lineage>
</organism>
<dbReference type="NCBIfam" id="TIGR00254">
    <property type="entry name" value="GGDEF"/>
    <property type="match status" value="1"/>
</dbReference>
<dbReference type="SMART" id="SM00052">
    <property type="entry name" value="EAL"/>
    <property type="match status" value="1"/>
</dbReference>
<keyword evidence="2" id="KW-0472">Membrane</keyword>
<dbReference type="EMBL" id="CP029554">
    <property type="protein sequence ID" value="AXE33156.1"/>
    <property type="molecule type" value="Genomic_DNA"/>
</dbReference>
<dbReference type="SMART" id="SM00267">
    <property type="entry name" value="GGDEF"/>
    <property type="match status" value="1"/>
</dbReference>
<evidence type="ECO:0000256" key="2">
    <source>
        <dbReference type="SAM" id="Phobius"/>
    </source>
</evidence>
<evidence type="ECO:0000313" key="5">
    <source>
        <dbReference type="EMBL" id="AXE33156.1"/>
    </source>
</evidence>
<dbReference type="InterPro" id="IPR052155">
    <property type="entry name" value="Biofilm_reg_signaling"/>
</dbReference>
<feature type="coiled-coil region" evidence="1">
    <location>
        <begin position="238"/>
        <end position="272"/>
    </location>
</feature>
<feature type="domain" description="EAL" evidence="3">
    <location>
        <begin position="448"/>
        <end position="699"/>
    </location>
</feature>
<dbReference type="InterPro" id="IPR035919">
    <property type="entry name" value="EAL_sf"/>
</dbReference>
<dbReference type="SUPFAM" id="SSF141868">
    <property type="entry name" value="EAL domain-like"/>
    <property type="match status" value="1"/>
</dbReference>
<evidence type="ECO:0000259" key="3">
    <source>
        <dbReference type="PROSITE" id="PS50883"/>
    </source>
</evidence>
<dbReference type="SUPFAM" id="SSF55073">
    <property type="entry name" value="Nucleotide cyclase"/>
    <property type="match status" value="1"/>
</dbReference>
<dbReference type="Proteomes" id="UP000252038">
    <property type="component" value="Chromosome"/>
</dbReference>
<evidence type="ECO:0000256" key="1">
    <source>
        <dbReference type="SAM" id="Coils"/>
    </source>
</evidence>
<keyword evidence="2" id="KW-1133">Transmembrane helix</keyword>
<gene>
    <name evidence="5" type="ORF">DK843_01795</name>
</gene>
<protein>
    <recommendedName>
        <fullName evidence="7">GGDEF-domain containing protein</fullName>
    </recommendedName>
</protein>
<feature type="transmembrane region" description="Helical" evidence="2">
    <location>
        <begin position="13"/>
        <end position="36"/>
    </location>
</feature>
<name>A0A344UD08_9NEIS</name>
<dbReference type="Pfam" id="PF00563">
    <property type="entry name" value="EAL"/>
    <property type="match status" value="1"/>
</dbReference>
<dbReference type="PROSITE" id="PS50887">
    <property type="entry name" value="GGDEF"/>
    <property type="match status" value="1"/>
</dbReference>
<dbReference type="GO" id="GO:0003824">
    <property type="term" value="F:catalytic activity"/>
    <property type="evidence" value="ECO:0007669"/>
    <property type="project" value="UniProtKB-ARBA"/>
</dbReference>
<dbReference type="FunFam" id="3.30.70.270:FF:000001">
    <property type="entry name" value="Diguanylate cyclase domain protein"/>
    <property type="match status" value="1"/>
</dbReference>
<dbReference type="Gene3D" id="3.20.20.450">
    <property type="entry name" value="EAL domain"/>
    <property type="match status" value="1"/>
</dbReference>
<dbReference type="InterPro" id="IPR043128">
    <property type="entry name" value="Rev_trsase/Diguanyl_cyclase"/>
</dbReference>
<dbReference type="AlphaFoldDB" id="A0A344UD08"/>